<comment type="caution">
    <text evidence="9">The sequence shown here is derived from an EMBL/GenBank/DDBJ whole genome shotgun (WGS) entry which is preliminary data.</text>
</comment>
<dbReference type="InterPro" id="IPR050250">
    <property type="entry name" value="Macrolide_Exporter_MacB"/>
</dbReference>
<dbReference type="PANTHER" id="PTHR30572">
    <property type="entry name" value="MEMBRANE COMPONENT OF TRANSPORTER-RELATED"/>
    <property type="match status" value="1"/>
</dbReference>
<dbReference type="GO" id="GO:0022857">
    <property type="term" value="F:transmembrane transporter activity"/>
    <property type="evidence" value="ECO:0007669"/>
    <property type="project" value="TreeGrafter"/>
</dbReference>
<gene>
    <name evidence="9" type="ORF">FHS57_004257</name>
</gene>
<dbReference type="InterPro" id="IPR047699">
    <property type="entry name" value="Permease_put_prefix"/>
</dbReference>
<keyword evidence="2" id="KW-1003">Cell membrane</keyword>
<dbReference type="InterPro" id="IPR025857">
    <property type="entry name" value="MacB_PCD"/>
</dbReference>
<feature type="transmembrane region" description="Helical" evidence="6">
    <location>
        <begin position="456"/>
        <end position="481"/>
    </location>
</feature>
<dbReference type="AlphaFoldDB" id="A0A7W5ZRF2"/>
<comment type="subcellular location">
    <subcellularLocation>
        <location evidence="1">Cell membrane</location>
        <topology evidence="1">Multi-pass membrane protein</topology>
    </subcellularLocation>
</comment>
<protein>
    <submittedName>
        <fullName evidence="9">ABC-type antimicrobial peptide transport system permease subunit</fullName>
    </submittedName>
</protein>
<dbReference type="RefSeq" id="WP_183977089.1">
    <property type="nucleotide sequence ID" value="NZ_JACIBY010000010.1"/>
</dbReference>
<evidence type="ECO:0000259" key="8">
    <source>
        <dbReference type="Pfam" id="PF12704"/>
    </source>
</evidence>
<evidence type="ECO:0000256" key="4">
    <source>
        <dbReference type="ARBA" id="ARBA00022989"/>
    </source>
</evidence>
<feature type="transmembrane region" description="Helical" evidence="6">
    <location>
        <begin position="99"/>
        <end position="120"/>
    </location>
</feature>
<feature type="transmembrane region" description="Helical" evidence="6">
    <location>
        <begin position="792"/>
        <end position="820"/>
    </location>
</feature>
<evidence type="ECO:0000256" key="2">
    <source>
        <dbReference type="ARBA" id="ARBA00022475"/>
    </source>
</evidence>
<feature type="transmembrane region" description="Helical" evidence="6">
    <location>
        <begin position="506"/>
        <end position="526"/>
    </location>
</feature>
<evidence type="ECO:0000256" key="5">
    <source>
        <dbReference type="ARBA" id="ARBA00023136"/>
    </source>
</evidence>
<keyword evidence="10" id="KW-1185">Reference proteome</keyword>
<dbReference type="NCBIfam" id="NF038404">
    <property type="entry name" value="perm_prefix_2"/>
    <property type="match status" value="1"/>
</dbReference>
<dbReference type="Pfam" id="PF02687">
    <property type="entry name" value="FtsX"/>
    <property type="match status" value="2"/>
</dbReference>
<evidence type="ECO:0000256" key="1">
    <source>
        <dbReference type="ARBA" id="ARBA00004651"/>
    </source>
</evidence>
<feature type="domain" description="ABC3 transporter permease C-terminal" evidence="7">
    <location>
        <begin position="759"/>
        <end position="868"/>
    </location>
</feature>
<keyword evidence="5 6" id="KW-0472">Membrane</keyword>
<dbReference type="InterPro" id="IPR003838">
    <property type="entry name" value="ABC3_permease_C"/>
</dbReference>
<reference evidence="9 10" key="1">
    <citation type="submission" date="2020-08" db="EMBL/GenBank/DDBJ databases">
        <title>Genomic Encyclopedia of Type Strains, Phase IV (KMG-IV): sequencing the most valuable type-strain genomes for metagenomic binning, comparative biology and taxonomic classification.</title>
        <authorList>
            <person name="Goeker M."/>
        </authorList>
    </citation>
    <scope>NUCLEOTIDE SEQUENCE [LARGE SCALE GENOMIC DNA]</scope>
    <source>
        <strain evidence="9 10">DSM 17976</strain>
    </source>
</reference>
<evidence type="ECO:0000313" key="9">
    <source>
        <dbReference type="EMBL" id="MBB3840237.1"/>
    </source>
</evidence>
<dbReference type="GO" id="GO:0005886">
    <property type="term" value="C:plasma membrane"/>
    <property type="evidence" value="ECO:0007669"/>
    <property type="project" value="UniProtKB-SubCell"/>
</dbReference>
<feature type="transmembrane region" description="Helical" evidence="6">
    <location>
        <begin position="420"/>
        <end position="441"/>
    </location>
</feature>
<feature type="domain" description="MacB-like periplasmic core" evidence="8">
    <location>
        <begin position="98"/>
        <end position="320"/>
    </location>
</feature>
<dbReference type="Pfam" id="PF12704">
    <property type="entry name" value="MacB_PCD"/>
    <property type="match status" value="1"/>
</dbReference>
<evidence type="ECO:0000259" key="7">
    <source>
        <dbReference type="Pfam" id="PF02687"/>
    </source>
</evidence>
<feature type="domain" description="ABC3 transporter permease C-terminal" evidence="7">
    <location>
        <begin position="370"/>
        <end position="486"/>
    </location>
</feature>
<evidence type="ECO:0000313" key="10">
    <source>
        <dbReference type="Proteomes" id="UP000541352"/>
    </source>
</evidence>
<evidence type="ECO:0000256" key="6">
    <source>
        <dbReference type="SAM" id="Phobius"/>
    </source>
</evidence>
<keyword evidence="3 6" id="KW-0812">Transmembrane</keyword>
<dbReference type="Proteomes" id="UP000541352">
    <property type="component" value="Unassembled WGS sequence"/>
</dbReference>
<feature type="transmembrane region" description="Helical" evidence="6">
    <location>
        <begin position="840"/>
        <end position="865"/>
    </location>
</feature>
<feature type="transmembrane region" description="Helical" evidence="6">
    <location>
        <begin position="756"/>
        <end position="780"/>
    </location>
</feature>
<accession>A0A7W5ZRF2</accession>
<sequence length="879" mass="99774">MHSNPPRLADRFLQFFCAPHLLEEVQGDLHEEFEYQVKHAGARRARWRYWRDVLGFFQPRYIKRKPSQYPQTYLFSLNMLHNYFKIAVRNLLKNKGYSFINIGGLAVGMVVAILSGLWVWDELSFNQYHQNYARIAQVMIKETDEGNVGYSNSVPYPLATELKTNYQSNFKHIVTSSNAGDYILTAGENKFLRKGQFMEAKAPEMLSLKMIYGSWAGLNDPHSILISASTAQALFGNTDPLNQVMKINNKLDVTVTGVYEDLPLNSVFNDINFFAPFDLWVSDNEWVRESANNWHNHFLKVYVEIQPTTDFERVSKTIKDAELKNIGDLKDKVAENPQVFLHPMHNWHLYPFKNGAVNPEPTQMVWLIGIIGAFVLLLACINFVNLSTARSEKRAKEVGIRKAIGSVQGQLISQFFSESFLVVLLSFFLAFVLLLFTLTWFNDLSAKAISIPWTNAYFWLFCLLFIFVTGLLAGSYPSFYLSSFQPIKVLKGINVVNRFAFTPRKVLVVFQFTISVTLIISTIVVYRQVQFAKNRPVGYTREGLLMLAMKSDAFSGKHEILRTELKNTGAVSEISASMGRMTQVSSNNDGLEWKGKKPEQDKNFSTLTVSHEHGKTVGWQFVKGRDFSRKYATDSSGIVINEAAMKYMGLQNPVGETISWKFRENTAYFQVIGIIKDMVMESPYEPVKPAIFYIKPINGKPNWLNVKINPSVSISQALPKIEAVFKKIVPTVPFDYQFVDDEYNAKFKAEERIGKLATFFAVLAIFISCLGLFGLASFVAEQRTKEIGIRKVLGASVAGIWQLLSKDFVVLVILSCLISVPISHYFMDGWLQKYTYRTEISWWIFGVTSLGALGITLLTVSFQAIKAALVNPVKSLKSE</sequence>
<keyword evidence="4 6" id="KW-1133">Transmembrane helix</keyword>
<name>A0A7W5ZRF2_9BACT</name>
<dbReference type="EMBL" id="JACIBY010000010">
    <property type="protein sequence ID" value="MBB3840237.1"/>
    <property type="molecule type" value="Genomic_DNA"/>
</dbReference>
<proteinExistence type="predicted"/>
<evidence type="ECO:0000256" key="3">
    <source>
        <dbReference type="ARBA" id="ARBA00022692"/>
    </source>
</evidence>
<feature type="transmembrane region" description="Helical" evidence="6">
    <location>
        <begin position="364"/>
        <end position="386"/>
    </location>
</feature>
<dbReference type="PANTHER" id="PTHR30572:SF18">
    <property type="entry name" value="ABC-TYPE MACROLIDE FAMILY EXPORT SYSTEM PERMEASE COMPONENT 2"/>
    <property type="match status" value="1"/>
</dbReference>
<organism evidence="9 10">
    <name type="scientific">Runella defluvii</name>
    <dbReference type="NCBI Taxonomy" id="370973"/>
    <lineage>
        <taxon>Bacteria</taxon>
        <taxon>Pseudomonadati</taxon>
        <taxon>Bacteroidota</taxon>
        <taxon>Cytophagia</taxon>
        <taxon>Cytophagales</taxon>
        <taxon>Spirosomataceae</taxon>
        <taxon>Runella</taxon>
    </lineage>
</organism>